<sequence length="80" mass="8863">MSLCHNVAMPQCRYAAMSLCRNVAMPLYCYTATPWLCTCRRCSLLGEGVNEKHGKLVGNGTNYKTGHVHENDASISRNTL</sequence>
<evidence type="ECO:0000313" key="4">
    <source>
        <dbReference type="Proteomes" id="UP000078560"/>
    </source>
</evidence>
<protein>
    <submittedName>
        <fullName evidence="1">Uncharacterized protein</fullName>
    </submittedName>
</protein>
<dbReference type="EMBL" id="FLQV01000860">
    <property type="protein sequence ID" value="SBS98535.1"/>
    <property type="molecule type" value="Genomic_DNA"/>
</dbReference>
<evidence type="ECO:0000313" key="3">
    <source>
        <dbReference type="Proteomes" id="UP000078546"/>
    </source>
</evidence>
<dbReference type="EMBL" id="FLQU01000659">
    <property type="protein sequence ID" value="SBS88794.1"/>
    <property type="molecule type" value="Genomic_DNA"/>
</dbReference>
<evidence type="ECO:0000313" key="1">
    <source>
        <dbReference type="EMBL" id="SBS88794.1"/>
    </source>
</evidence>
<name>A0A1A8WA02_PLAOA</name>
<reference evidence="3 4" key="2">
    <citation type="submission" date="2016-05" db="EMBL/GenBank/DDBJ databases">
        <authorList>
            <person name="Naeem Raeece"/>
        </authorList>
    </citation>
    <scope>NUCLEOTIDE SEQUENCE [LARGE SCALE GENOMIC DNA]</scope>
</reference>
<dbReference type="Proteomes" id="UP000078546">
    <property type="component" value="Unassembled WGS sequence"/>
</dbReference>
<dbReference type="AlphaFoldDB" id="A0A1A8WA02"/>
<reference evidence="1" key="1">
    <citation type="submission" date="2016-05" db="EMBL/GenBank/DDBJ databases">
        <authorList>
            <person name="Lavstsen T."/>
            <person name="Jespersen J.S."/>
        </authorList>
    </citation>
    <scope>NUCLEOTIDE SEQUENCE [LARGE SCALE GENOMIC DNA]</scope>
</reference>
<organism evidence="1 4">
    <name type="scientific">Plasmodium ovale curtisi</name>
    <dbReference type="NCBI Taxonomy" id="864141"/>
    <lineage>
        <taxon>Eukaryota</taxon>
        <taxon>Sar</taxon>
        <taxon>Alveolata</taxon>
        <taxon>Apicomplexa</taxon>
        <taxon>Aconoidasida</taxon>
        <taxon>Haemosporida</taxon>
        <taxon>Plasmodiidae</taxon>
        <taxon>Plasmodium</taxon>
        <taxon>Plasmodium (Plasmodium)</taxon>
    </lineage>
</organism>
<evidence type="ECO:0000313" key="2">
    <source>
        <dbReference type="EMBL" id="SBS98535.1"/>
    </source>
</evidence>
<proteinExistence type="predicted"/>
<accession>A0A1A8WA02</accession>
<dbReference type="Proteomes" id="UP000078560">
    <property type="component" value="Unassembled WGS sequence"/>
</dbReference>
<gene>
    <name evidence="2" type="ORF">POVCU1_046860</name>
    <name evidence="1" type="ORF">POVCU2_0050490</name>
</gene>